<dbReference type="Proteomes" id="UP001153076">
    <property type="component" value="Unassembled WGS sequence"/>
</dbReference>
<sequence>MATARAIRNKLVLIGLANQSTKLRLGLGLELEFGSTSPNKKRWMETLAFEEVRASNSVDKPYDSTAFVLHGLLGSGRNWRSFARTLASYLASNSSSEWRFVLVDLRNHGRSAEIQSLHPPHDLDNAARDLANLVKVHGWDWPDALIGHSLGGKVALQYAQSGARGDYEQLWVLDSVPGIVSPEQSSGEVERVLETLQSLPSPIPSRKWLVHHMVQLGFSKSLSEWLGTNLKKSNDHETWAFNLEGAVQMFHSYREKDYWDLLEHPPKGTEISLVRAENSDRWDAHVVQRLEKLARKERDESEGKSSLHVLPKAGHWVHVDNPQGLLEIIGPRIAALG</sequence>
<dbReference type="SUPFAM" id="SSF53474">
    <property type="entry name" value="alpha/beta-Hydrolases"/>
    <property type="match status" value="1"/>
</dbReference>
<gene>
    <name evidence="4" type="ORF">Cgig2_008515</name>
</gene>
<dbReference type="InterPro" id="IPR029058">
    <property type="entry name" value="AB_hydrolase_fold"/>
</dbReference>
<comment type="caution">
    <text evidence="4">The sequence shown here is derived from an EMBL/GenBank/DDBJ whole genome shotgun (WGS) entry which is preliminary data.</text>
</comment>
<comment type="similarity">
    <text evidence="1">Belongs to the peptidase S33 family.</text>
</comment>
<evidence type="ECO:0000313" key="4">
    <source>
        <dbReference type="EMBL" id="KAJ8427897.1"/>
    </source>
</evidence>
<evidence type="ECO:0000256" key="2">
    <source>
        <dbReference type="ARBA" id="ARBA00022801"/>
    </source>
</evidence>
<accession>A0A9Q1GU86</accession>
<proteinExistence type="inferred from homology"/>
<organism evidence="4 5">
    <name type="scientific">Carnegiea gigantea</name>
    <dbReference type="NCBI Taxonomy" id="171969"/>
    <lineage>
        <taxon>Eukaryota</taxon>
        <taxon>Viridiplantae</taxon>
        <taxon>Streptophyta</taxon>
        <taxon>Embryophyta</taxon>
        <taxon>Tracheophyta</taxon>
        <taxon>Spermatophyta</taxon>
        <taxon>Magnoliopsida</taxon>
        <taxon>eudicotyledons</taxon>
        <taxon>Gunneridae</taxon>
        <taxon>Pentapetalae</taxon>
        <taxon>Caryophyllales</taxon>
        <taxon>Cactineae</taxon>
        <taxon>Cactaceae</taxon>
        <taxon>Cactoideae</taxon>
        <taxon>Echinocereeae</taxon>
        <taxon>Carnegiea</taxon>
    </lineage>
</organism>
<evidence type="ECO:0000259" key="3">
    <source>
        <dbReference type="Pfam" id="PF12697"/>
    </source>
</evidence>
<dbReference type="PANTHER" id="PTHR43248">
    <property type="entry name" value="2-SUCCINYL-6-HYDROXY-2,4-CYCLOHEXADIENE-1-CARBOXYLATE SYNTHASE"/>
    <property type="match status" value="1"/>
</dbReference>
<dbReference type="Gene3D" id="3.40.50.1820">
    <property type="entry name" value="alpha/beta hydrolase"/>
    <property type="match status" value="1"/>
</dbReference>
<dbReference type="PANTHER" id="PTHR43248:SF3">
    <property type="entry name" value="AB HYDROLASE-1 DOMAIN-CONTAINING PROTEIN"/>
    <property type="match status" value="1"/>
</dbReference>
<dbReference type="EMBL" id="JAKOGI010001076">
    <property type="protein sequence ID" value="KAJ8427897.1"/>
    <property type="molecule type" value="Genomic_DNA"/>
</dbReference>
<evidence type="ECO:0000256" key="1">
    <source>
        <dbReference type="ARBA" id="ARBA00010088"/>
    </source>
</evidence>
<dbReference type="InterPro" id="IPR000073">
    <property type="entry name" value="AB_hydrolase_1"/>
</dbReference>
<dbReference type="InterPro" id="IPR051601">
    <property type="entry name" value="Serine_prot/Carboxylest_S33"/>
</dbReference>
<dbReference type="Pfam" id="PF12697">
    <property type="entry name" value="Abhydrolase_6"/>
    <property type="match status" value="1"/>
</dbReference>
<protein>
    <recommendedName>
        <fullName evidence="3">AB hydrolase-1 domain-containing protein</fullName>
    </recommendedName>
</protein>
<name>A0A9Q1GU86_9CARY</name>
<keyword evidence="5" id="KW-1185">Reference proteome</keyword>
<evidence type="ECO:0000313" key="5">
    <source>
        <dbReference type="Proteomes" id="UP001153076"/>
    </source>
</evidence>
<keyword evidence="2" id="KW-0378">Hydrolase</keyword>
<feature type="domain" description="AB hydrolase-1" evidence="3">
    <location>
        <begin position="68"/>
        <end position="326"/>
    </location>
</feature>
<dbReference type="AlphaFoldDB" id="A0A9Q1GU86"/>
<reference evidence="4" key="1">
    <citation type="submission" date="2022-04" db="EMBL/GenBank/DDBJ databases">
        <title>Carnegiea gigantea Genome sequencing and assembly v2.</title>
        <authorList>
            <person name="Copetti D."/>
            <person name="Sanderson M.J."/>
            <person name="Burquez A."/>
            <person name="Wojciechowski M.F."/>
        </authorList>
    </citation>
    <scope>NUCLEOTIDE SEQUENCE</scope>
    <source>
        <strain evidence="4">SGP5-SGP5p</strain>
        <tissue evidence="4">Aerial part</tissue>
    </source>
</reference>
<dbReference type="GO" id="GO:0016787">
    <property type="term" value="F:hydrolase activity"/>
    <property type="evidence" value="ECO:0007669"/>
    <property type="project" value="UniProtKB-KW"/>
</dbReference>
<dbReference type="OrthoDB" id="8119704at2759"/>